<gene>
    <name evidence="1" type="ORF">Plil01_001466700</name>
</gene>
<dbReference type="InterPro" id="IPR029058">
    <property type="entry name" value="AB_hydrolase_fold"/>
</dbReference>
<proteinExistence type="predicted"/>
<protein>
    <submittedName>
        <fullName evidence="1">Unnamed protein product</fullName>
    </submittedName>
</protein>
<name>A0A9W7CJS7_9STRA</name>
<keyword evidence="2" id="KW-1185">Reference proteome</keyword>
<comment type="caution">
    <text evidence="1">The sequence shown here is derived from an EMBL/GenBank/DDBJ whole genome shotgun (WGS) entry which is preliminary data.</text>
</comment>
<organism evidence="1 2">
    <name type="scientific">Phytophthora lilii</name>
    <dbReference type="NCBI Taxonomy" id="2077276"/>
    <lineage>
        <taxon>Eukaryota</taxon>
        <taxon>Sar</taxon>
        <taxon>Stramenopiles</taxon>
        <taxon>Oomycota</taxon>
        <taxon>Peronosporomycetes</taxon>
        <taxon>Peronosporales</taxon>
        <taxon>Peronosporaceae</taxon>
        <taxon>Phytophthora</taxon>
    </lineage>
</organism>
<dbReference type="EMBL" id="BSXW01001184">
    <property type="protein sequence ID" value="GMF34438.1"/>
    <property type="molecule type" value="Genomic_DNA"/>
</dbReference>
<dbReference type="Gene3D" id="3.40.50.1820">
    <property type="entry name" value="alpha/beta hydrolase"/>
    <property type="match status" value="1"/>
</dbReference>
<dbReference type="OrthoDB" id="95392at2759"/>
<dbReference type="AlphaFoldDB" id="A0A9W7CJS7"/>
<evidence type="ECO:0000313" key="1">
    <source>
        <dbReference type="EMBL" id="GMF34438.1"/>
    </source>
</evidence>
<dbReference type="PANTHER" id="PTHR22538:SF1">
    <property type="entry name" value="VWFD DOMAIN-CONTAINING PROTEIN"/>
    <property type="match status" value="1"/>
</dbReference>
<sequence length="243" mass="27216">MPKNQDSFSEYWGNLTDHAPCCTTLKYAMLNTINHSWVDDSLQQKVCDRALAVSKTSKKSTVSDTIIITHSMGALLLGAQSLRKRSMGSDYLQSSCDGDTNMIVERLANVTGRCPVSAAIRSLAYEYEKFSSSKLNKAYKAAQTAYQTHVQAAMCSYKYTGLVSNYQWQVWLLGSVVPHKSHQNDGMVELHSCAGGFPESKFGNHYLDRFYATKLNHFDLAFKSGDALFDEAKMPVKWFECLL</sequence>
<dbReference type="PANTHER" id="PTHR22538">
    <property type="entry name" value="CILIA- AND FLAGELLA-ASSOCIATED PROTEIN 74"/>
    <property type="match status" value="1"/>
</dbReference>
<reference evidence="1" key="1">
    <citation type="submission" date="2023-04" db="EMBL/GenBank/DDBJ databases">
        <title>Phytophthora lilii NBRC 32176.</title>
        <authorList>
            <person name="Ichikawa N."/>
            <person name="Sato H."/>
            <person name="Tonouchi N."/>
        </authorList>
    </citation>
    <scope>NUCLEOTIDE SEQUENCE</scope>
    <source>
        <strain evidence="1">NBRC 32176</strain>
    </source>
</reference>
<accession>A0A9W7CJS7</accession>
<evidence type="ECO:0000313" key="2">
    <source>
        <dbReference type="Proteomes" id="UP001165083"/>
    </source>
</evidence>
<dbReference type="Proteomes" id="UP001165083">
    <property type="component" value="Unassembled WGS sequence"/>
</dbReference>